<dbReference type="VEuPathDB" id="FungiDB:AeMF1_009348"/>
<evidence type="ECO:0000313" key="3">
    <source>
        <dbReference type="Proteomes" id="UP000481153"/>
    </source>
</evidence>
<protein>
    <submittedName>
        <fullName evidence="2">Uncharacterized protein</fullName>
    </submittedName>
</protein>
<evidence type="ECO:0000256" key="1">
    <source>
        <dbReference type="SAM" id="MobiDB-lite"/>
    </source>
</evidence>
<evidence type="ECO:0000313" key="2">
    <source>
        <dbReference type="EMBL" id="KAF0742440.1"/>
    </source>
</evidence>
<organism evidence="2 3">
    <name type="scientific">Aphanomyces euteiches</name>
    <dbReference type="NCBI Taxonomy" id="100861"/>
    <lineage>
        <taxon>Eukaryota</taxon>
        <taxon>Sar</taxon>
        <taxon>Stramenopiles</taxon>
        <taxon>Oomycota</taxon>
        <taxon>Saprolegniomycetes</taxon>
        <taxon>Saprolegniales</taxon>
        <taxon>Verrucalvaceae</taxon>
        <taxon>Aphanomyces</taxon>
    </lineage>
</organism>
<comment type="caution">
    <text evidence="2">The sequence shown here is derived from an EMBL/GenBank/DDBJ whole genome shotgun (WGS) entry which is preliminary data.</text>
</comment>
<feature type="compositionally biased region" description="Basic and acidic residues" evidence="1">
    <location>
        <begin position="205"/>
        <end position="215"/>
    </location>
</feature>
<sequence length="321" mass="36453">MDKAGLCISPINAKRTTMFGAPPDSMEMHRKYRFKRDMALPTPGSQESNAAVSMPQPPDSMDMHRKHHFKRDVAFQGTVVTPARSSSSVAMPRPPDSMDMHRKHQFRRGLELHAAGSAAMESTSAVAMPPPSSRQTFSSRKDKSWIFDYQQSSSLDVTSLQANVGSESKMTFPHRLHDDTNDERKPKTRMLRAKEERVSQGSASRSEDKSSDRRPSHQHSPYKMTQYARLNSGGESERSQLAADFGRKLSSLQQKLSRMDQPKKPQTIEERVQDAIDRIPRMYLDAPAKKHTSKGAKRVQFARELEEPMFPRRWGQRRGSL</sequence>
<name>A0A6G0XQ71_9STRA</name>
<reference evidence="2 3" key="1">
    <citation type="submission" date="2019-07" db="EMBL/GenBank/DDBJ databases">
        <title>Genomics analysis of Aphanomyces spp. identifies a new class of oomycete effector associated with host adaptation.</title>
        <authorList>
            <person name="Gaulin E."/>
        </authorList>
    </citation>
    <scope>NUCLEOTIDE SEQUENCE [LARGE SCALE GENOMIC DNA]</scope>
    <source>
        <strain evidence="2 3">ATCC 201684</strain>
    </source>
</reference>
<feature type="region of interest" description="Disordered" evidence="1">
    <location>
        <begin position="116"/>
        <end position="140"/>
    </location>
</feature>
<dbReference type="EMBL" id="VJMJ01000027">
    <property type="protein sequence ID" value="KAF0742440.1"/>
    <property type="molecule type" value="Genomic_DNA"/>
</dbReference>
<dbReference type="Proteomes" id="UP000481153">
    <property type="component" value="Unassembled WGS sequence"/>
</dbReference>
<gene>
    <name evidence="2" type="ORF">Ae201684_002540</name>
</gene>
<proteinExistence type="predicted"/>
<feature type="region of interest" description="Disordered" evidence="1">
    <location>
        <begin position="166"/>
        <end position="241"/>
    </location>
</feature>
<dbReference type="AlphaFoldDB" id="A0A6G0XQ71"/>
<feature type="region of interest" description="Disordered" evidence="1">
    <location>
        <begin position="38"/>
        <end position="62"/>
    </location>
</feature>
<keyword evidence="3" id="KW-1185">Reference proteome</keyword>
<feature type="compositionally biased region" description="Basic and acidic residues" evidence="1">
    <location>
        <begin position="175"/>
        <end position="185"/>
    </location>
</feature>
<accession>A0A6G0XQ71</accession>